<dbReference type="Proteomes" id="UP000202181">
    <property type="component" value="Segment"/>
</dbReference>
<proteinExistence type="predicted"/>
<dbReference type="OrthoDB" id="10980at10239"/>
<dbReference type="EMBL" id="KX397364">
    <property type="protein sequence ID" value="ANZ48180.1"/>
    <property type="molecule type" value="Genomic_DNA"/>
</dbReference>
<dbReference type="KEGG" id="vg:29057117"/>
<sequence length="296" mass="31873">MGIKLKWGDVSAQALDAIEIYRATTPISSSNPGSPLVTLAGTAQNYEDNTITNKSLYYYRVAAKKGTERAWGDNLLAGYYAETGPGRSTPLRGDWDVGLMDLVPAANFITNAQLRAKVPALAALTVSNEPTNWYKFFRKGKVLFIPDTTIVSANWNQLYNAGLMYGTDDTGPRPSGVAAGTVNQKTVVNINGLNYILRCPRLSPLGFDQFVTTQAQTEGSEWRDTMGRCLLSGLETQPNQKTRLYDATSIPLVFSPHYTATGAVLRTGAAAAPETLASIVPTAGQAAAMVLELIMP</sequence>
<dbReference type="Gene3D" id="2.60.40.10">
    <property type="entry name" value="Immunoglobulins"/>
    <property type="match status" value="1"/>
</dbReference>
<organism evidence="1 2">
    <name type="scientific">Erwinia phage vB_EamM_Asesino</name>
    <dbReference type="NCBI Taxonomy" id="1883370"/>
    <lineage>
        <taxon>Viruses</taxon>
        <taxon>Duplodnaviria</taxon>
        <taxon>Heunggongvirae</taxon>
        <taxon>Uroviricota</taxon>
        <taxon>Caudoviricetes</taxon>
        <taxon>Chimalliviridae</taxon>
        <taxon>Erskinevirus</taxon>
        <taxon>Erskinevirus asesino</taxon>
    </lineage>
</organism>
<accession>A0A1B2IA88</accession>
<reference evidence="1" key="1">
    <citation type="submission" date="2016-06" db="EMBL/GenBank/DDBJ databases">
        <authorList>
            <person name="Berg J.A."/>
            <person name="Smith H.G."/>
            <person name="Hyde J.R."/>
            <person name="Merrill B.D."/>
            <person name="Sharma R."/>
            <person name="Breakwell D.P."/>
            <person name="Hope S."/>
            <person name="Grose J.H."/>
        </authorList>
    </citation>
    <scope>NUCLEOTIDE SEQUENCE [LARGE SCALE GENOMIC DNA]</scope>
</reference>
<dbReference type="RefSeq" id="YP_009290785.1">
    <property type="nucleotide sequence ID" value="NC_031107.2"/>
</dbReference>
<name>A0A1B2IA88_9CAUD</name>
<protein>
    <submittedName>
        <fullName evidence="1">Virion structural protein</fullName>
    </submittedName>
</protein>
<dbReference type="InterPro" id="IPR013783">
    <property type="entry name" value="Ig-like_fold"/>
</dbReference>
<evidence type="ECO:0000313" key="1">
    <source>
        <dbReference type="EMBL" id="ANZ48180.1"/>
    </source>
</evidence>
<dbReference type="GeneID" id="29057117"/>
<evidence type="ECO:0000313" key="2">
    <source>
        <dbReference type="Proteomes" id="UP000202181"/>
    </source>
</evidence>
<keyword evidence="2" id="KW-1185">Reference proteome</keyword>
<gene>
    <name evidence="1" type="ORF">ASESINO_167</name>
</gene>